<feature type="region of interest" description="Disordered" evidence="1">
    <location>
        <begin position="1"/>
        <end position="39"/>
    </location>
</feature>
<accession>A0ABU2SG63</accession>
<feature type="region of interest" description="Disordered" evidence="1">
    <location>
        <begin position="178"/>
        <end position="212"/>
    </location>
</feature>
<keyword evidence="3" id="KW-1185">Reference proteome</keyword>
<protein>
    <recommendedName>
        <fullName evidence="4">HSP-70 cofactor</fullName>
    </recommendedName>
</protein>
<gene>
    <name evidence="2" type="ORF">RM779_31475</name>
</gene>
<sequence length="212" mass="22600">MSSSAEESGAHEPLDWDDFAERPAPREAAGRDGGDLPPDRELAAVLQRFWSDVAEERNKAHAEAAGTREAAVELAIHVARLESLLAEAVEPLEAAGKRNLGRRLAVVCKQMQTQLAQIGVEATDPTGEPFDAVADEVDVLRWRHGAQYPAEVVAETLEPVVRDRGVVVRLAQVVMGAPAPAMPPAPATATPPAAAPDQPAGSTQDTQREQQE</sequence>
<organism evidence="2 3">
    <name type="scientific">Streptomyces johnsoniae</name>
    <dbReference type="NCBI Taxonomy" id="3075532"/>
    <lineage>
        <taxon>Bacteria</taxon>
        <taxon>Bacillati</taxon>
        <taxon>Actinomycetota</taxon>
        <taxon>Actinomycetes</taxon>
        <taxon>Kitasatosporales</taxon>
        <taxon>Streptomycetaceae</taxon>
        <taxon>Streptomyces</taxon>
    </lineage>
</organism>
<dbReference type="EMBL" id="JAVREV010000025">
    <property type="protein sequence ID" value="MDT0447080.1"/>
    <property type="molecule type" value="Genomic_DNA"/>
</dbReference>
<evidence type="ECO:0000313" key="2">
    <source>
        <dbReference type="EMBL" id="MDT0447080.1"/>
    </source>
</evidence>
<reference evidence="3" key="1">
    <citation type="submission" date="2023-07" db="EMBL/GenBank/DDBJ databases">
        <title>30 novel species of actinomycetes from the DSMZ collection.</title>
        <authorList>
            <person name="Nouioui I."/>
        </authorList>
    </citation>
    <scope>NUCLEOTIDE SEQUENCE [LARGE SCALE GENOMIC DNA]</scope>
    <source>
        <strain evidence="3">DSM 41886</strain>
    </source>
</reference>
<name>A0ABU2SG63_9ACTN</name>
<proteinExistence type="predicted"/>
<dbReference type="RefSeq" id="WP_311621205.1">
    <property type="nucleotide sequence ID" value="NZ_JAVREV010000025.1"/>
</dbReference>
<evidence type="ECO:0000256" key="1">
    <source>
        <dbReference type="SAM" id="MobiDB-lite"/>
    </source>
</evidence>
<dbReference type="Proteomes" id="UP001183615">
    <property type="component" value="Unassembled WGS sequence"/>
</dbReference>
<comment type="caution">
    <text evidence="2">The sequence shown here is derived from an EMBL/GenBank/DDBJ whole genome shotgun (WGS) entry which is preliminary data.</text>
</comment>
<evidence type="ECO:0008006" key="4">
    <source>
        <dbReference type="Google" id="ProtNLM"/>
    </source>
</evidence>
<evidence type="ECO:0000313" key="3">
    <source>
        <dbReference type="Proteomes" id="UP001183615"/>
    </source>
</evidence>
<feature type="compositionally biased region" description="Basic and acidic residues" evidence="1">
    <location>
        <begin position="8"/>
        <end position="39"/>
    </location>
</feature>
<feature type="compositionally biased region" description="Low complexity" evidence="1">
    <location>
        <begin position="187"/>
        <end position="201"/>
    </location>
</feature>